<dbReference type="PANTHER" id="PTHR30629">
    <property type="entry name" value="PROPHAGE INTEGRASE"/>
    <property type="match status" value="1"/>
</dbReference>
<dbReference type="PANTHER" id="PTHR30629:SF2">
    <property type="entry name" value="PROPHAGE INTEGRASE INTS-RELATED"/>
    <property type="match status" value="1"/>
</dbReference>
<keyword evidence="2" id="KW-0229">DNA integration</keyword>
<keyword evidence="4" id="KW-0233">DNA recombination</keyword>
<sequence>MTLIRVKGFKIFKDRHGKPRCYHRKTGERIDLEKAPLGSAGFMAEVARIGAAQEKVAAKPGTLGSLIKAYREHTAFTDLAPQTQADYQKVLNYLKSIEGTDLKRFETPLIVRIRDKAAEKKGRRFGNYVKAVLSLLFAWGAERGHMRGNPAQGIKDIRRKKGAAEANRPWTDAERAAVLEAAPPHIKIPVALMMFTGLGPKDALTLPKASYRDGEISTSRAKTGEPVFWPVPLPLAMVLAAAPEHPAPTLCANSEGKPWTLSGFRASWRPIRVQLEKAGRVQPGLTLYGLRHTVAVILREIGHDERTIADALGQRTIEMARHYAKGADLAPKMRAVVASLDAELARRGVKTDPEKRQPLGGDA</sequence>
<dbReference type="EMBL" id="CP029550">
    <property type="protein sequence ID" value="AWN43127.1"/>
    <property type="molecule type" value="Genomic_DNA"/>
</dbReference>
<dbReference type="GO" id="GO:0006310">
    <property type="term" value="P:DNA recombination"/>
    <property type="evidence" value="ECO:0007669"/>
    <property type="project" value="UniProtKB-KW"/>
</dbReference>
<protein>
    <submittedName>
        <fullName evidence="5">Integrase</fullName>
    </submittedName>
</protein>
<evidence type="ECO:0000256" key="3">
    <source>
        <dbReference type="ARBA" id="ARBA00023125"/>
    </source>
</evidence>
<proteinExistence type="inferred from homology"/>
<dbReference type="OrthoDB" id="8201432at2"/>
<evidence type="ECO:0000313" key="6">
    <source>
        <dbReference type="Proteomes" id="UP000245926"/>
    </source>
</evidence>
<dbReference type="GO" id="GO:0003677">
    <property type="term" value="F:DNA binding"/>
    <property type="evidence" value="ECO:0007669"/>
    <property type="project" value="UniProtKB-KW"/>
</dbReference>
<dbReference type="SUPFAM" id="SSF56349">
    <property type="entry name" value="DNA breaking-rejoining enzymes"/>
    <property type="match status" value="1"/>
</dbReference>
<reference evidence="6" key="1">
    <citation type="submission" date="2018-05" db="EMBL/GenBank/DDBJ databases">
        <title>Complete Genome Sequence of Methylobacterium sp. 17SD2-17.</title>
        <authorList>
            <person name="Srinivasan S."/>
        </authorList>
    </citation>
    <scope>NUCLEOTIDE SEQUENCE [LARGE SCALE GENOMIC DNA]</scope>
    <source>
        <strain evidence="6">17SD2-17</strain>
    </source>
</reference>
<dbReference type="Gene3D" id="1.10.150.130">
    <property type="match status" value="1"/>
</dbReference>
<organism evidence="5 6">
    <name type="scientific">Methylobacterium durans</name>
    <dbReference type="NCBI Taxonomy" id="2202825"/>
    <lineage>
        <taxon>Bacteria</taxon>
        <taxon>Pseudomonadati</taxon>
        <taxon>Pseudomonadota</taxon>
        <taxon>Alphaproteobacteria</taxon>
        <taxon>Hyphomicrobiales</taxon>
        <taxon>Methylobacteriaceae</taxon>
        <taxon>Methylobacterium</taxon>
    </lineage>
</organism>
<comment type="similarity">
    <text evidence="1">Belongs to the 'phage' integrase family.</text>
</comment>
<dbReference type="GO" id="GO:0015074">
    <property type="term" value="P:DNA integration"/>
    <property type="evidence" value="ECO:0007669"/>
    <property type="project" value="UniProtKB-KW"/>
</dbReference>
<dbReference type="Gene3D" id="1.10.443.10">
    <property type="entry name" value="Intergrase catalytic core"/>
    <property type="match status" value="1"/>
</dbReference>
<dbReference type="Proteomes" id="UP000245926">
    <property type="component" value="Chromosome"/>
</dbReference>
<dbReference type="AlphaFoldDB" id="A0A2U8WAG3"/>
<evidence type="ECO:0000256" key="1">
    <source>
        <dbReference type="ARBA" id="ARBA00008857"/>
    </source>
</evidence>
<keyword evidence="3" id="KW-0238">DNA-binding</keyword>
<evidence type="ECO:0000256" key="2">
    <source>
        <dbReference type="ARBA" id="ARBA00022908"/>
    </source>
</evidence>
<dbReference type="KEGG" id="mets:DK389_24845"/>
<evidence type="ECO:0000313" key="5">
    <source>
        <dbReference type="EMBL" id="AWN43127.1"/>
    </source>
</evidence>
<evidence type="ECO:0000256" key="4">
    <source>
        <dbReference type="ARBA" id="ARBA00023172"/>
    </source>
</evidence>
<dbReference type="InterPro" id="IPR010998">
    <property type="entry name" value="Integrase_recombinase_N"/>
</dbReference>
<dbReference type="InterPro" id="IPR011010">
    <property type="entry name" value="DNA_brk_join_enz"/>
</dbReference>
<dbReference type="InterPro" id="IPR050808">
    <property type="entry name" value="Phage_Integrase"/>
</dbReference>
<gene>
    <name evidence="5" type="ORF">DK389_24845</name>
</gene>
<accession>A0A2U8WAG3</accession>
<dbReference type="InterPro" id="IPR013762">
    <property type="entry name" value="Integrase-like_cat_sf"/>
</dbReference>
<dbReference type="RefSeq" id="WP_109893628.1">
    <property type="nucleotide sequence ID" value="NZ_CP029550.1"/>
</dbReference>
<name>A0A2U8WAG3_9HYPH</name>
<keyword evidence="6" id="KW-1185">Reference proteome</keyword>